<dbReference type="PANTHER" id="PTHR11803">
    <property type="entry name" value="2-IMINOBUTANOATE/2-IMINOPROPANOATE DEAMINASE RIDA"/>
    <property type="match status" value="1"/>
</dbReference>
<dbReference type="Pfam" id="PF01042">
    <property type="entry name" value="Ribonuc_L-PSP"/>
    <property type="match status" value="1"/>
</dbReference>
<dbReference type="OrthoDB" id="9809792at2"/>
<organism evidence="1 2">
    <name type="scientific">Candidatus Phaeomarinibacter ectocarpi</name>
    <dbReference type="NCBI Taxonomy" id="1458461"/>
    <lineage>
        <taxon>Bacteria</taxon>
        <taxon>Pseudomonadati</taxon>
        <taxon>Pseudomonadota</taxon>
        <taxon>Alphaproteobacteria</taxon>
        <taxon>Hyphomicrobiales</taxon>
        <taxon>Parvibaculaceae</taxon>
        <taxon>Candidatus Phaeomarinibacter</taxon>
    </lineage>
</organism>
<dbReference type="STRING" id="1458461.BN1012_Phect2205"/>
<dbReference type="Proteomes" id="UP000032160">
    <property type="component" value="Chromosome I"/>
</dbReference>
<dbReference type="Gene3D" id="3.30.1330.40">
    <property type="entry name" value="RutC-like"/>
    <property type="match status" value="1"/>
</dbReference>
<gene>
    <name evidence="1" type="ORF">BN1012_Phect2205</name>
</gene>
<dbReference type="HOGENOM" id="CLU_100715_4_1_5"/>
<keyword evidence="2" id="KW-1185">Reference proteome</keyword>
<dbReference type="CDD" id="cd02198">
    <property type="entry name" value="YjgH_like"/>
    <property type="match status" value="1"/>
</dbReference>
<dbReference type="InterPro" id="IPR038743">
    <property type="entry name" value="YjgH-like"/>
</dbReference>
<sequence>MAGDLILPDALKPTYQNFKFAPGVRAGGLLHMSGILGTGADGAVPADPTEEFEAAFQQAKMVLAEAGLDFTDIVEMTTFHIGLQEHIGTFMAVKDKYINEPYPAWTAVGTTELAFPGARMELKITALAR</sequence>
<dbReference type="EMBL" id="HG966617">
    <property type="protein sequence ID" value="CDO60418.1"/>
    <property type="molecule type" value="Genomic_DNA"/>
</dbReference>
<dbReference type="RefSeq" id="WP_043948470.1">
    <property type="nucleotide sequence ID" value="NZ_HG966617.1"/>
</dbReference>
<accession>X5M9T6</accession>
<dbReference type="AlphaFoldDB" id="X5M9T6"/>
<proteinExistence type="predicted"/>
<evidence type="ECO:0000313" key="1">
    <source>
        <dbReference type="EMBL" id="CDO60418.1"/>
    </source>
</evidence>
<dbReference type="KEGG" id="pect:BN1012_Phect2205"/>
<dbReference type="InterPro" id="IPR035959">
    <property type="entry name" value="RutC-like_sf"/>
</dbReference>
<protein>
    <submittedName>
        <fullName evidence="1">Putative translation initiation inhibitor, yjgF family</fullName>
    </submittedName>
</protein>
<reference evidence="1 2" key="1">
    <citation type="journal article" date="2014" name="Front. Genet.">
        <title>Genome and metabolic network of "Candidatus Phaeomarinobacter ectocarpi" Ec32, a new candidate genus of Alphaproteobacteria frequently associated with brown algae.</title>
        <authorList>
            <person name="Dittami S.M."/>
            <person name="Barbeyron T."/>
            <person name="Boyen C."/>
            <person name="Cambefort J."/>
            <person name="Collet G."/>
            <person name="Delage L."/>
            <person name="Gobet A."/>
            <person name="Groisillier A."/>
            <person name="Leblanc C."/>
            <person name="Michel G."/>
            <person name="Scornet D."/>
            <person name="Siegel A."/>
            <person name="Tapia J.E."/>
            <person name="Tonon T."/>
        </authorList>
    </citation>
    <scope>NUCLEOTIDE SEQUENCE [LARGE SCALE GENOMIC DNA]</scope>
    <source>
        <strain evidence="1 2">Ec32</strain>
    </source>
</reference>
<dbReference type="PANTHER" id="PTHR11803:SF44">
    <property type="entry name" value="RUTC FAMILY PROTEIN YJGH"/>
    <property type="match status" value="1"/>
</dbReference>
<dbReference type="SUPFAM" id="SSF55298">
    <property type="entry name" value="YjgF-like"/>
    <property type="match status" value="1"/>
</dbReference>
<dbReference type="GO" id="GO:0005829">
    <property type="term" value="C:cytosol"/>
    <property type="evidence" value="ECO:0007669"/>
    <property type="project" value="TreeGrafter"/>
</dbReference>
<dbReference type="InterPro" id="IPR006175">
    <property type="entry name" value="YjgF/YER057c/UK114"/>
</dbReference>
<name>X5M9T6_9HYPH</name>
<dbReference type="GO" id="GO:0019239">
    <property type="term" value="F:deaminase activity"/>
    <property type="evidence" value="ECO:0007669"/>
    <property type="project" value="TreeGrafter"/>
</dbReference>
<evidence type="ECO:0000313" key="2">
    <source>
        <dbReference type="Proteomes" id="UP000032160"/>
    </source>
</evidence>